<evidence type="ECO:0000256" key="11">
    <source>
        <dbReference type="RuleBase" id="RU003693"/>
    </source>
</evidence>
<evidence type="ECO:0000313" key="14">
    <source>
        <dbReference type="Proteomes" id="UP000295131"/>
    </source>
</evidence>
<evidence type="ECO:0000256" key="7">
    <source>
        <dbReference type="ARBA" id="ARBA00022679"/>
    </source>
</evidence>
<dbReference type="NCBIfam" id="NF006014">
    <property type="entry name" value="PRK08153.1"/>
    <property type="match status" value="1"/>
</dbReference>
<dbReference type="InterPro" id="IPR001917">
    <property type="entry name" value="Aminotrans_II_pyridoxalP_BS"/>
</dbReference>
<evidence type="ECO:0000256" key="2">
    <source>
        <dbReference type="ARBA" id="ARBA00005011"/>
    </source>
</evidence>
<dbReference type="Proteomes" id="UP000295131">
    <property type="component" value="Unassembled WGS sequence"/>
</dbReference>
<feature type="domain" description="Aminotransferase class I/classII large" evidence="12">
    <location>
        <begin position="38"/>
        <end position="361"/>
    </location>
</feature>
<dbReference type="RefSeq" id="WP_133284526.1">
    <property type="nucleotide sequence ID" value="NZ_SMSI01000002.1"/>
</dbReference>
<dbReference type="GO" id="GO:0004400">
    <property type="term" value="F:histidinol-phosphate transaminase activity"/>
    <property type="evidence" value="ECO:0007669"/>
    <property type="project" value="UniProtKB-EC"/>
</dbReference>
<comment type="pathway">
    <text evidence="2">Amino-acid biosynthesis; L-histidine biosynthesis; L-histidine from 5-phospho-alpha-D-ribose 1-diphosphate: step 7/9.</text>
</comment>
<keyword evidence="5 13" id="KW-0032">Aminotransferase</keyword>
<dbReference type="InterPro" id="IPR015422">
    <property type="entry name" value="PyrdxlP-dep_Trfase_small"/>
</dbReference>
<dbReference type="GO" id="GO:0000105">
    <property type="term" value="P:L-histidine biosynthetic process"/>
    <property type="evidence" value="ECO:0007669"/>
    <property type="project" value="UniProtKB-KW"/>
</dbReference>
<evidence type="ECO:0000256" key="1">
    <source>
        <dbReference type="ARBA" id="ARBA00001933"/>
    </source>
</evidence>
<evidence type="ECO:0000256" key="6">
    <source>
        <dbReference type="ARBA" id="ARBA00022605"/>
    </source>
</evidence>
<accession>A0A4R5PJP7</accession>
<dbReference type="AlphaFoldDB" id="A0A4R5PJP7"/>
<evidence type="ECO:0000256" key="8">
    <source>
        <dbReference type="ARBA" id="ARBA00022898"/>
    </source>
</evidence>
<comment type="catalytic activity">
    <reaction evidence="10">
        <text>L-histidinol phosphate + 2-oxoglutarate = 3-(imidazol-4-yl)-2-oxopropyl phosphate + L-glutamate</text>
        <dbReference type="Rhea" id="RHEA:23744"/>
        <dbReference type="ChEBI" id="CHEBI:16810"/>
        <dbReference type="ChEBI" id="CHEBI:29985"/>
        <dbReference type="ChEBI" id="CHEBI:57766"/>
        <dbReference type="ChEBI" id="CHEBI:57980"/>
        <dbReference type="EC" id="2.6.1.9"/>
    </reaction>
</comment>
<gene>
    <name evidence="13" type="ORF">E2A64_10900</name>
</gene>
<dbReference type="InterPro" id="IPR004839">
    <property type="entry name" value="Aminotransferase_I/II_large"/>
</dbReference>
<dbReference type="PANTHER" id="PTHR43643">
    <property type="entry name" value="HISTIDINOL-PHOSPHATE AMINOTRANSFERASE 2"/>
    <property type="match status" value="1"/>
</dbReference>
<proteinExistence type="inferred from homology"/>
<evidence type="ECO:0000256" key="9">
    <source>
        <dbReference type="ARBA" id="ARBA00023102"/>
    </source>
</evidence>
<dbReference type="OrthoDB" id="9809616at2"/>
<comment type="cofactor">
    <cofactor evidence="1 11">
        <name>pyridoxal 5'-phosphate</name>
        <dbReference type="ChEBI" id="CHEBI:597326"/>
    </cofactor>
</comment>
<dbReference type="SUPFAM" id="SSF53383">
    <property type="entry name" value="PLP-dependent transferases"/>
    <property type="match status" value="1"/>
</dbReference>
<dbReference type="Pfam" id="PF00155">
    <property type="entry name" value="Aminotran_1_2"/>
    <property type="match status" value="1"/>
</dbReference>
<evidence type="ECO:0000313" key="13">
    <source>
        <dbReference type="EMBL" id="TDH35826.1"/>
    </source>
</evidence>
<dbReference type="EC" id="2.6.1.9" evidence="4"/>
<sequence>MSSFRRFTDLAESLPPTVPFVGPETQERTMGTTFRARLGANENGFGPAPSVIEAMSRAAPLSWRYADPENYDLRQALSGRIGLAPERFVIGEGIDGLLGLVVRLIVGRDTPVVTSLGAYPTFNYHVAGFGGRFVTVPYRDDREDMDALLEAVRREDAPLVYLANPDNPMGSWHGADAVVEFATSLPESTLLVLDEAYCEFAPEDALPAIAALADMPNVIRFRTFSKAYGLAGQRIAYGFGTAGTISRFDRVRNHFGVNRLAQIAAVAALADEEWLSHVKSEVRRSLQRIGEIGRDNGLEPLPTATNFVALDCGDAARARAILEELAKEGVFIRMPGAAPLNRCIRISAGPAPEMDVLAEALPKALARIA</sequence>
<dbReference type="InterPro" id="IPR015421">
    <property type="entry name" value="PyrdxlP-dep_Trfase_major"/>
</dbReference>
<dbReference type="PANTHER" id="PTHR43643:SF6">
    <property type="entry name" value="HISTIDINOL-PHOSPHATE AMINOTRANSFERASE"/>
    <property type="match status" value="1"/>
</dbReference>
<keyword evidence="14" id="KW-1185">Reference proteome</keyword>
<dbReference type="CDD" id="cd00609">
    <property type="entry name" value="AAT_like"/>
    <property type="match status" value="1"/>
</dbReference>
<dbReference type="EMBL" id="SMSI01000002">
    <property type="protein sequence ID" value="TDH35826.1"/>
    <property type="molecule type" value="Genomic_DNA"/>
</dbReference>
<evidence type="ECO:0000256" key="3">
    <source>
        <dbReference type="ARBA" id="ARBA00007970"/>
    </source>
</evidence>
<keyword evidence="6" id="KW-0028">Amino-acid biosynthesis</keyword>
<evidence type="ECO:0000256" key="10">
    <source>
        <dbReference type="ARBA" id="ARBA00047481"/>
    </source>
</evidence>
<protein>
    <recommendedName>
        <fullName evidence="4">histidinol-phosphate transaminase</fullName>
        <ecNumber evidence="4">2.6.1.9</ecNumber>
    </recommendedName>
</protein>
<dbReference type="GO" id="GO:0030170">
    <property type="term" value="F:pyridoxal phosphate binding"/>
    <property type="evidence" value="ECO:0007669"/>
    <property type="project" value="InterPro"/>
</dbReference>
<organism evidence="13 14">
    <name type="scientific">Pseudohoeflea suaedae</name>
    <dbReference type="NCBI Taxonomy" id="877384"/>
    <lineage>
        <taxon>Bacteria</taxon>
        <taxon>Pseudomonadati</taxon>
        <taxon>Pseudomonadota</taxon>
        <taxon>Alphaproteobacteria</taxon>
        <taxon>Hyphomicrobiales</taxon>
        <taxon>Rhizobiaceae</taxon>
        <taxon>Pseudohoeflea</taxon>
    </lineage>
</organism>
<dbReference type="InterPro" id="IPR050106">
    <property type="entry name" value="HistidinolP_aminotransfase"/>
</dbReference>
<dbReference type="Gene3D" id="3.40.640.10">
    <property type="entry name" value="Type I PLP-dependent aspartate aminotransferase-like (Major domain)"/>
    <property type="match status" value="1"/>
</dbReference>
<keyword evidence="8 11" id="KW-0663">Pyridoxal phosphate</keyword>
<keyword evidence="7 13" id="KW-0808">Transferase</keyword>
<evidence type="ECO:0000256" key="5">
    <source>
        <dbReference type="ARBA" id="ARBA00022576"/>
    </source>
</evidence>
<comment type="caution">
    <text evidence="13">The sequence shown here is derived from an EMBL/GenBank/DDBJ whole genome shotgun (WGS) entry which is preliminary data.</text>
</comment>
<name>A0A4R5PJP7_9HYPH</name>
<comment type="similarity">
    <text evidence="3">Belongs to the class-II pyridoxal-phosphate-dependent aminotransferase family. Histidinol-phosphate aminotransferase subfamily.</text>
</comment>
<dbReference type="Gene3D" id="3.90.1150.10">
    <property type="entry name" value="Aspartate Aminotransferase, domain 1"/>
    <property type="match status" value="1"/>
</dbReference>
<dbReference type="PROSITE" id="PS00599">
    <property type="entry name" value="AA_TRANSFER_CLASS_2"/>
    <property type="match status" value="1"/>
</dbReference>
<dbReference type="InterPro" id="IPR015424">
    <property type="entry name" value="PyrdxlP-dep_Trfase"/>
</dbReference>
<keyword evidence="9" id="KW-0368">Histidine biosynthesis</keyword>
<evidence type="ECO:0000256" key="4">
    <source>
        <dbReference type="ARBA" id="ARBA00012748"/>
    </source>
</evidence>
<evidence type="ECO:0000259" key="12">
    <source>
        <dbReference type="Pfam" id="PF00155"/>
    </source>
</evidence>
<reference evidence="13 14" key="1">
    <citation type="journal article" date="2013" name="Int. J. Syst. Evol. Microbiol.">
        <title>Hoeflea suaedae sp. nov., an endophytic bacterium isolated from the root of the halophyte Suaeda maritima.</title>
        <authorList>
            <person name="Chung E.J."/>
            <person name="Park J.A."/>
            <person name="Pramanik P."/>
            <person name="Bibi F."/>
            <person name="Jeon C.O."/>
            <person name="Chung Y.R."/>
        </authorList>
    </citation>
    <scope>NUCLEOTIDE SEQUENCE [LARGE SCALE GENOMIC DNA]</scope>
    <source>
        <strain evidence="13 14">YC6898</strain>
    </source>
</reference>